<organism evidence="1 2">
    <name type="scientific">Xylaria multiplex</name>
    <dbReference type="NCBI Taxonomy" id="323545"/>
    <lineage>
        <taxon>Eukaryota</taxon>
        <taxon>Fungi</taxon>
        <taxon>Dikarya</taxon>
        <taxon>Ascomycota</taxon>
        <taxon>Pezizomycotina</taxon>
        <taxon>Sordariomycetes</taxon>
        <taxon>Xylariomycetidae</taxon>
        <taxon>Xylariales</taxon>
        <taxon>Xylariaceae</taxon>
        <taxon>Xylaria</taxon>
    </lineage>
</organism>
<protein>
    <submittedName>
        <fullName evidence="1">Uncharacterized protein</fullName>
    </submittedName>
</protein>
<dbReference type="OrthoDB" id="4395072at2759"/>
<dbReference type="AlphaFoldDB" id="A0A7C8IJP0"/>
<keyword evidence="2" id="KW-1185">Reference proteome</keyword>
<reference evidence="1 2" key="1">
    <citation type="submission" date="2019-12" db="EMBL/GenBank/DDBJ databases">
        <title>Draft genome sequence of the ascomycete Xylaria multiplex DSM 110363.</title>
        <authorList>
            <person name="Buettner E."/>
            <person name="Kellner H."/>
        </authorList>
    </citation>
    <scope>NUCLEOTIDE SEQUENCE [LARGE SCALE GENOMIC DNA]</scope>
    <source>
        <strain evidence="1 2">DSM 110363</strain>
    </source>
</reference>
<dbReference type="EMBL" id="WUBL01000219">
    <property type="protein sequence ID" value="KAF2963258.1"/>
    <property type="molecule type" value="Genomic_DNA"/>
</dbReference>
<dbReference type="Proteomes" id="UP000481858">
    <property type="component" value="Unassembled WGS sequence"/>
</dbReference>
<proteinExistence type="predicted"/>
<evidence type="ECO:0000313" key="1">
    <source>
        <dbReference type="EMBL" id="KAF2963258.1"/>
    </source>
</evidence>
<accession>A0A7C8IJP0</accession>
<evidence type="ECO:0000313" key="2">
    <source>
        <dbReference type="Proteomes" id="UP000481858"/>
    </source>
</evidence>
<gene>
    <name evidence="1" type="ORF">GQX73_g10308</name>
</gene>
<sequence>MSDYKGQPGVELTLDDPNIVRAARDKTLYWSTVHKELTHPDLFTRADRTRRRLVSDIERTFNELSESKMRKIRHMSRTLSDPEPVERLKLRLAGRSHGENHITMEDSVWIRCSDHISAERIEAKVGEIEWLESTEYSPVYVYIE</sequence>
<name>A0A7C8IJP0_9PEZI</name>
<comment type="caution">
    <text evidence="1">The sequence shown here is derived from an EMBL/GenBank/DDBJ whole genome shotgun (WGS) entry which is preliminary data.</text>
</comment>
<dbReference type="InParanoid" id="A0A7C8IJP0"/>